<organism evidence="6 7">
    <name type="scientific">Nitratireductor aquibiodomus</name>
    <dbReference type="NCBI Taxonomy" id="204799"/>
    <lineage>
        <taxon>Bacteria</taxon>
        <taxon>Pseudomonadati</taxon>
        <taxon>Pseudomonadota</taxon>
        <taxon>Alphaproteobacteria</taxon>
        <taxon>Hyphomicrobiales</taxon>
        <taxon>Phyllobacteriaceae</taxon>
        <taxon>Nitratireductor</taxon>
    </lineage>
</organism>
<dbReference type="InterPro" id="IPR036388">
    <property type="entry name" value="WH-like_DNA-bd_sf"/>
</dbReference>
<dbReference type="AlphaFoldDB" id="A0A1H4J9Z4"/>
<dbReference type="Gene3D" id="3.40.190.290">
    <property type="match status" value="1"/>
</dbReference>
<dbReference type="InterPro" id="IPR005119">
    <property type="entry name" value="LysR_subst-bd"/>
</dbReference>
<evidence type="ECO:0000256" key="2">
    <source>
        <dbReference type="ARBA" id="ARBA00023015"/>
    </source>
</evidence>
<protein>
    <submittedName>
        <fullName evidence="6">Transcriptional regulator, LysR family</fullName>
    </submittedName>
</protein>
<dbReference type="PROSITE" id="PS50931">
    <property type="entry name" value="HTH_LYSR"/>
    <property type="match status" value="1"/>
</dbReference>
<proteinExistence type="inferred from homology"/>
<dbReference type="PANTHER" id="PTHR30126">
    <property type="entry name" value="HTH-TYPE TRANSCRIPTIONAL REGULATOR"/>
    <property type="match status" value="1"/>
</dbReference>
<dbReference type="Pfam" id="PF03466">
    <property type="entry name" value="LysR_substrate"/>
    <property type="match status" value="1"/>
</dbReference>
<evidence type="ECO:0000256" key="3">
    <source>
        <dbReference type="ARBA" id="ARBA00023125"/>
    </source>
</evidence>
<evidence type="ECO:0000256" key="4">
    <source>
        <dbReference type="ARBA" id="ARBA00023163"/>
    </source>
</evidence>
<dbReference type="CDD" id="cd08420">
    <property type="entry name" value="PBP2_CysL_like"/>
    <property type="match status" value="1"/>
</dbReference>
<dbReference type="SUPFAM" id="SSF46785">
    <property type="entry name" value="Winged helix' DNA-binding domain"/>
    <property type="match status" value="1"/>
</dbReference>
<dbReference type="SUPFAM" id="SSF53850">
    <property type="entry name" value="Periplasmic binding protein-like II"/>
    <property type="match status" value="1"/>
</dbReference>
<dbReference type="EMBL" id="FNSL01000001">
    <property type="protein sequence ID" value="SEB43083.1"/>
    <property type="molecule type" value="Genomic_DNA"/>
</dbReference>
<keyword evidence="2" id="KW-0805">Transcription regulation</keyword>
<keyword evidence="4" id="KW-0804">Transcription</keyword>
<dbReference type="PANTHER" id="PTHR30126:SF39">
    <property type="entry name" value="HTH-TYPE TRANSCRIPTIONAL REGULATOR CYSL"/>
    <property type="match status" value="1"/>
</dbReference>
<dbReference type="FunFam" id="1.10.10.10:FF:000001">
    <property type="entry name" value="LysR family transcriptional regulator"/>
    <property type="match status" value="1"/>
</dbReference>
<name>A0A1H4J9Z4_9HYPH</name>
<evidence type="ECO:0000313" key="6">
    <source>
        <dbReference type="EMBL" id="SEB43083.1"/>
    </source>
</evidence>
<dbReference type="Proteomes" id="UP000199064">
    <property type="component" value="Unassembled WGS sequence"/>
</dbReference>
<dbReference type="InterPro" id="IPR036390">
    <property type="entry name" value="WH_DNA-bd_sf"/>
</dbReference>
<keyword evidence="7" id="KW-1185">Reference proteome</keyword>
<keyword evidence="3" id="KW-0238">DNA-binding</keyword>
<accession>A0A1H4J9Z4</accession>
<dbReference type="GO" id="GO:0000976">
    <property type="term" value="F:transcription cis-regulatory region binding"/>
    <property type="evidence" value="ECO:0007669"/>
    <property type="project" value="TreeGrafter"/>
</dbReference>
<evidence type="ECO:0000313" key="7">
    <source>
        <dbReference type="Proteomes" id="UP000199064"/>
    </source>
</evidence>
<evidence type="ECO:0000259" key="5">
    <source>
        <dbReference type="PROSITE" id="PS50931"/>
    </source>
</evidence>
<feature type="domain" description="HTH lysR-type" evidence="5">
    <location>
        <begin position="1"/>
        <end position="58"/>
    </location>
</feature>
<dbReference type="Gene3D" id="1.10.10.10">
    <property type="entry name" value="Winged helix-like DNA-binding domain superfamily/Winged helix DNA-binding domain"/>
    <property type="match status" value="1"/>
</dbReference>
<evidence type="ECO:0000256" key="1">
    <source>
        <dbReference type="ARBA" id="ARBA00009437"/>
    </source>
</evidence>
<sequence length="310" mass="33418">MTFEQLLIFVAVAEREHLTQAAAAVGRTPSAVSASIKALESYYGVELFHRVGRRIELTRVGKVFLGEAQATLARVRSAETMLSELGGLRRGTLNVHASQTVASYWLPPVLMRFHKLYPGISLKLSVGNTRMVADAMLEGVAEVGLVEGRVDEPALTVRRVDRDVMAVVVAPTHPWASGKPLAPQDLVEGSTWIMREEGSGTRAAFESTLTEMGVDPAGLNLVMEFPSNEAVLSAVRESGCAAAISMSAAGPLVERDLLKVANIDLGARDFSLLRHRERRQSGAATALEELCVEAGNVFQSSMDAHIFPQP</sequence>
<dbReference type="RefSeq" id="WP_090327398.1">
    <property type="nucleotide sequence ID" value="NZ_FNSL01000001.1"/>
</dbReference>
<dbReference type="InterPro" id="IPR000847">
    <property type="entry name" value="LysR_HTH_N"/>
</dbReference>
<gene>
    <name evidence="6" type="ORF">SAMN05216452_1162</name>
</gene>
<comment type="similarity">
    <text evidence="1">Belongs to the LysR transcriptional regulatory family.</text>
</comment>
<dbReference type="GO" id="GO:0003700">
    <property type="term" value="F:DNA-binding transcription factor activity"/>
    <property type="evidence" value="ECO:0007669"/>
    <property type="project" value="InterPro"/>
</dbReference>
<dbReference type="Pfam" id="PF00126">
    <property type="entry name" value="HTH_1"/>
    <property type="match status" value="1"/>
</dbReference>
<reference evidence="7" key="1">
    <citation type="submission" date="2016-10" db="EMBL/GenBank/DDBJ databases">
        <authorList>
            <person name="Varghese N."/>
            <person name="Submissions S."/>
        </authorList>
    </citation>
    <scope>NUCLEOTIDE SEQUENCE [LARGE SCALE GENOMIC DNA]</scope>
    <source>
        <strain evidence="7">ES.061</strain>
    </source>
</reference>